<feature type="region of interest" description="Disordered" evidence="1">
    <location>
        <begin position="322"/>
        <end position="343"/>
    </location>
</feature>
<evidence type="ECO:0000313" key="2">
    <source>
        <dbReference type="EMBL" id="KAG2392716.1"/>
    </source>
</evidence>
<protein>
    <submittedName>
        <fullName evidence="2">Uncharacterized protein</fullName>
    </submittedName>
</protein>
<proteinExistence type="predicted"/>
<sequence>MLPEISDSSLKSAVINSCKFHVPPQQDLSKQKNVLTTPPPPPPFGFIPPPPPPPLPSHKSMPKRNGKNPIDFHVHSQFIQSQLSDVMIGILPSSYNHLNNHDGPLWNNDKDGFAYPAHKVVLIQAFRLKKYILQRHSSSNLNFIHLHDAFSVYDFVGRSQDDDDTEHSYEHFLRSNSNTHDHISPGSDHVREGKQPLSNSSIMSLPTFSIQEDCFLSALSILYGQDVALLELTQEYAFQVFDLLLRMGAYDVAARWIEQHVELQEQSVEHLYFALLLWKRCFQEESYLKWINRTIKKQVEFHCNLIHPEMASVSSENTGNALNGWNSQTASQSGTQAQGHDHDEDPIEISKMISSVHKLMHDVIHRQLLQEQLRASCFHCSTFSSSTNPLTGFHENIKAETMQERVLYQVISTSFSLDQLVAFIETVCCPYLKWGPCCEMIMKWALHDENRCVLYLGDLLLRAEKAFKEYEKSGAANSRAFIPPPPPSLMVHVPPRHGCCVQQQQQQQTRPTPPSTSGGLLSQFSGRLF</sequence>
<name>A0AA88H2H3_NAELO</name>
<dbReference type="GeneID" id="68103895"/>
<organism evidence="2 3">
    <name type="scientific">Naegleria lovaniensis</name>
    <name type="common">Amoeba</name>
    <dbReference type="NCBI Taxonomy" id="51637"/>
    <lineage>
        <taxon>Eukaryota</taxon>
        <taxon>Discoba</taxon>
        <taxon>Heterolobosea</taxon>
        <taxon>Tetramitia</taxon>
        <taxon>Eutetramitia</taxon>
        <taxon>Vahlkampfiidae</taxon>
        <taxon>Naegleria</taxon>
    </lineage>
</organism>
<feature type="region of interest" description="Disordered" evidence="1">
    <location>
        <begin position="502"/>
        <end position="529"/>
    </location>
</feature>
<feature type="compositionally biased region" description="Polar residues" evidence="1">
    <location>
        <begin position="515"/>
        <end position="529"/>
    </location>
</feature>
<feature type="compositionally biased region" description="Pro residues" evidence="1">
    <location>
        <begin position="37"/>
        <end position="56"/>
    </location>
</feature>
<keyword evidence="3" id="KW-1185">Reference proteome</keyword>
<dbReference type="EMBL" id="PYSW02000004">
    <property type="protein sequence ID" value="KAG2392716.1"/>
    <property type="molecule type" value="Genomic_DNA"/>
</dbReference>
<comment type="caution">
    <text evidence="2">The sequence shown here is derived from an EMBL/GenBank/DDBJ whole genome shotgun (WGS) entry which is preliminary data.</text>
</comment>
<feature type="compositionally biased region" description="Polar residues" evidence="1">
    <location>
        <begin position="26"/>
        <end position="36"/>
    </location>
</feature>
<dbReference type="SUPFAM" id="SSF101447">
    <property type="entry name" value="Formin homology 2 domain (FH2 domain)"/>
    <property type="match status" value="1"/>
</dbReference>
<evidence type="ECO:0000313" key="3">
    <source>
        <dbReference type="Proteomes" id="UP000816034"/>
    </source>
</evidence>
<dbReference type="Proteomes" id="UP000816034">
    <property type="component" value="Unassembled WGS sequence"/>
</dbReference>
<evidence type="ECO:0000256" key="1">
    <source>
        <dbReference type="SAM" id="MobiDB-lite"/>
    </source>
</evidence>
<reference evidence="2 3" key="1">
    <citation type="journal article" date="2018" name="BMC Genomics">
        <title>The genome of Naegleria lovaniensis, the basis for a comparative approach to unravel pathogenicity factors of the human pathogenic amoeba N. fowleri.</title>
        <authorList>
            <person name="Liechti N."/>
            <person name="Schurch N."/>
            <person name="Bruggmann R."/>
            <person name="Wittwer M."/>
        </authorList>
    </citation>
    <scope>NUCLEOTIDE SEQUENCE [LARGE SCALE GENOMIC DNA]</scope>
    <source>
        <strain evidence="2 3">ATCC 30569</strain>
    </source>
</reference>
<feature type="compositionally biased region" description="Low complexity" evidence="1">
    <location>
        <begin position="327"/>
        <end position="338"/>
    </location>
</feature>
<dbReference type="RefSeq" id="XP_044554610.1">
    <property type="nucleotide sequence ID" value="XM_044687097.1"/>
</dbReference>
<dbReference type="AlphaFoldDB" id="A0AA88H2H3"/>
<accession>A0AA88H2H3</accession>
<gene>
    <name evidence="2" type="ORF">C9374_011441</name>
</gene>
<feature type="region of interest" description="Disordered" evidence="1">
    <location>
        <begin position="22"/>
        <end position="66"/>
    </location>
</feature>